<accession>A0AAV9H5I9</accession>
<reference evidence="1" key="1">
    <citation type="journal article" date="2023" name="Mol. Phylogenet. Evol.">
        <title>Genome-scale phylogeny and comparative genomics of the fungal order Sordariales.</title>
        <authorList>
            <person name="Hensen N."/>
            <person name="Bonometti L."/>
            <person name="Westerberg I."/>
            <person name="Brannstrom I.O."/>
            <person name="Guillou S."/>
            <person name="Cros-Aarteil S."/>
            <person name="Calhoun S."/>
            <person name="Haridas S."/>
            <person name="Kuo A."/>
            <person name="Mondo S."/>
            <person name="Pangilinan J."/>
            <person name="Riley R."/>
            <person name="LaButti K."/>
            <person name="Andreopoulos B."/>
            <person name="Lipzen A."/>
            <person name="Chen C."/>
            <person name="Yan M."/>
            <person name="Daum C."/>
            <person name="Ng V."/>
            <person name="Clum A."/>
            <person name="Steindorff A."/>
            <person name="Ohm R.A."/>
            <person name="Martin F."/>
            <person name="Silar P."/>
            <person name="Natvig D.O."/>
            <person name="Lalanne C."/>
            <person name="Gautier V."/>
            <person name="Ament-Velasquez S.L."/>
            <person name="Kruys A."/>
            <person name="Hutchinson M.I."/>
            <person name="Powell A.J."/>
            <person name="Barry K."/>
            <person name="Miller A.N."/>
            <person name="Grigoriev I.V."/>
            <person name="Debuchy R."/>
            <person name="Gladieux P."/>
            <person name="Hiltunen Thoren M."/>
            <person name="Johannesson H."/>
        </authorList>
    </citation>
    <scope>NUCLEOTIDE SEQUENCE</scope>
    <source>
        <strain evidence="1">PSN243</strain>
    </source>
</reference>
<evidence type="ECO:0000313" key="1">
    <source>
        <dbReference type="EMBL" id="KAK4455161.1"/>
    </source>
</evidence>
<sequence>MSLTIVRTKAQRGYESGQWGVALSQPIFPFDSRSQSSEWRERTRSMPIPSLFCLPWGSGPSSRRMHAGVGPGRQRCWCWRVASPSHLVRAVGCSATGKETSGGERRAKTATLRRECRDCNAAGSVALRIGACRRPAAAPWFAKGSPKVRRCRGSEKAIPRNRVGVSREDNVMVICNPVFRRPRLAAKKRHNKETSASALYLHAFTAVRELHSRIRSPFGRTNTHLSFGLNHARSTRKERAMRS</sequence>
<reference evidence="1" key="2">
    <citation type="submission" date="2023-05" db="EMBL/GenBank/DDBJ databases">
        <authorList>
            <consortium name="Lawrence Berkeley National Laboratory"/>
            <person name="Steindorff A."/>
            <person name="Hensen N."/>
            <person name="Bonometti L."/>
            <person name="Westerberg I."/>
            <person name="Brannstrom I.O."/>
            <person name="Guillou S."/>
            <person name="Cros-Aarteil S."/>
            <person name="Calhoun S."/>
            <person name="Haridas S."/>
            <person name="Kuo A."/>
            <person name="Mondo S."/>
            <person name="Pangilinan J."/>
            <person name="Riley R."/>
            <person name="Labutti K."/>
            <person name="Andreopoulos B."/>
            <person name="Lipzen A."/>
            <person name="Chen C."/>
            <person name="Yanf M."/>
            <person name="Daum C."/>
            <person name="Ng V."/>
            <person name="Clum A."/>
            <person name="Ohm R."/>
            <person name="Martin F."/>
            <person name="Silar P."/>
            <person name="Natvig D."/>
            <person name="Lalanne C."/>
            <person name="Gautier V."/>
            <person name="Ament-Velasquez S.L."/>
            <person name="Kruys A."/>
            <person name="Hutchinson M.I."/>
            <person name="Powell A.J."/>
            <person name="Barry K."/>
            <person name="Miller A.N."/>
            <person name="Grigoriev I.V."/>
            <person name="Debuchy R."/>
            <person name="Gladieux P."/>
            <person name="Thoren M.H."/>
            <person name="Johannesson H."/>
        </authorList>
    </citation>
    <scope>NUCLEOTIDE SEQUENCE</scope>
    <source>
        <strain evidence="1">PSN243</strain>
    </source>
</reference>
<keyword evidence="2" id="KW-1185">Reference proteome</keyword>
<evidence type="ECO:0000313" key="2">
    <source>
        <dbReference type="Proteomes" id="UP001321760"/>
    </source>
</evidence>
<proteinExistence type="predicted"/>
<gene>
    <name evidence="1" type="ORF">QBC34DRAFT_108796</name>
</gene>
<dbReference type="AlphaFoldDB" id="A0AAV9H5I9"/>
<organism evidence="1 2">
    <name type="scientific">Podospora aff. communis PSN243</name>
    <dbReference type="NCBI Taxonomy" id="3040156"/>
    <lineage>
        <taxon>Eukaryota</taxon>
        <taxon>Fungi</taxon>
        <taxon>Dikarya</taxon>
        <taxon>Ascomycota</taxon>
        <taxon>Pezizomycotina</taxon>
        <taxon>Sordariomycetes</taxon>
        <taxon>Sordariomycetidae</taxon>
        <taxon>Sordariales</taxon>
        <taxon>Podosporaceae</taxon>
        <taxon>Podospora</taxon>
    </lineage>
</organism>
<dbReference type="Proteomes" id="UP001321760">
    <property type="component" value="Unassembled WGS sequence"/>
</dbReference>
<dbReference type="EMBL" id="MU865915">
    <property type="protein sequence ID" value="KAK4455161.1"/>
    <property type="molecule type" value="Genomic_DNA"/>
</dbReference>
<name>A0AAV9H5I9_9PEZI</name>
<protein>
    <submittedName>
        <fullName evidence="1">Uncharacterized protein</fullName>
    </submittedName>
</protein>
<comment type="caution">
    <text evidence="1">The sequence shown here is derived from an EMBL/GenBank/DDBJ whole genome shotgun (WGS) entry which is preliminary data.</text>
</comment>